<protein>
    <submittedName>
        <fullName evidence="1">Uncharacterized protein</fullName>
    </submittedName>
</protein>
<sequence length="134" mass="15195">MKKCQYAVSGKLQKEGKKVYTFGSSCAFTCWLYSRKRDSKPSSEGWNHRVEEDECLSENEWGPSLRTKDSGEWARCLLPHVRDKKVRLEGRCKSTPEALGITDVILLSVSVYINSSIFQKHSMTSLRVASTADE</sequence>
<gene>
    <name evidence="1" type="ORF">DY000_02055266</name>
</gene>
<dbReference type="Proteomes" id="UP000266723">
    <property type="component" value="Unassembled WGS sequence"/>
</dbReference>
<evidence type="ECO:0000313" key="1">
    <source>
        <dbReference type="EMBL" id="KAF3498649.1"/>
    </source>
</evidence>
<proteinExistence type="predicted"/>
<evidence type="ECO:0000313" key="2">
    <source>
        <dbReference type="Proteomes" id="UP000266723"/>
    </source>
</evidence>
<reference evidence="1 2" key="1">
    <citation type="journal article" date="2020" name="BMC Genomics">
        <title>Intraspecific diversification of the crop wild relative Brassica cretica Lam. using demographic model selection.</title>
        <authorList>
            <person name="Kioukis A."/>
            <person name="Michalopoulou V.A."/>
            <person name="Briers L."/>
            <person name="Pirintsos S."/>
            <person name="Studholme D.J."/>
            <person name="Pavlidis P."/>
            <person name="Sarris P.F."/>
        </authorList>
    </citation>
    <scope>NUCLEOTIDE SEQUENCE [LARGE SCALE GENOMIC DNA]</scope>
    <source>
        <strain evidence="2">cv. PFS-1207/04</strain>
    </source>
</reference>
<name>A0ABQ7ALQ9_BRACR</name>
<keyword evidence="2" id="KW-1185">Reference proteome</keyword>
<accession>A0ABQ7ALQ9</accession>
<comment type="caution">
    <text evidence="1">The sequence shown here is derived from an EMBL/GenBank/DDBJ whole genome shotgun (WGS) entry which is preliminary data.</text>
</comment>
<organism evidence="1 2">
    <name type="scientific">Brassica cretica</name>
    <name type="common">Mustard</name>
    <dbReference type="NCBI Taxonomy" id="69181"/>
    <lineage>
        <taxon>Eukaryota</taxon>
        <taxon>Viridiplantae</taxon>
        <taxon>Streptophyta</taxon>
        <taxon>Embryophyta</taxon>
        <taxon>Tracheophyta</taxon>
        <taxon>Spermatophyta</taxon>
        <taxon>Magnoliopsida</taxon>
        <taxon>eudicotyledons</taxon>
        <taxon>Gunneridae</taxon>
        <taxon>Pentapetalae</taxon>
        <taxon>rosids</taxon>
        <taxon>malvids</taxon>
        <taxon>Brassicales</taxon>
        <taxon>Brassicaceae</taxon>
        <taxon>Brassiceae</taxon>
        <taxon>Brassica</taxon>
    </lineage>
</organism>
<dbReference type="EMBL" id="QGKV02002055">
    <property type="protein sequence ID" value="KAF3498649.1"/>
    <property type="molecule type" value="Genomic_DNA"/>
</dbReference>